<feature type="region of interest" description="Disordered" evidence="1">
    <location>
        <begin position="318"/>
        <end position="362"/>
    </location>
</feature>
<dbReference type="Gramene" id="Jr07_13410_p1">
    <property type="protein sequence ID" value="cds.Jr07_13410_p1"/>
    <property type="gene ID" value="Jr07_13410"/>
</dbReference>
<dbReference type="Gene3D" id="3.10.20.90">
    <property type="entry name" value="Phosphatidylinositol 3-kinase Catalytic Subunit, Chain A, domain 1"/>
    <property type="match status" value="1"/>
</dbReference>
<dbReference type="InterPro" id="IPR053198">
    <property type="entry name" value="Gynoecium_Dev_Regulator"/>
</dbReference>
<dbReference type="FunFam" id="3.10.20.90:FF:000058">
    <property type="entry name" value="Octicosapeptide/phox/Bem1p domain kinase superfamily protein"/>
    <property type="match status" value="1"/>
</dbReference>
<feature type="region of interest" description="Disordered" evidence="1">
    <location>
        <begin position="597"/>
        <end position="617"/>
    </location>
</feature>
<dbReference type="PANTHER" id="PTHR31066:SF97">
    <property type="entry name" value="OS03G0401100 PROTEIN"/>
    <property type="match status" value="1"/>
</dbReference>
<dbReference type="FunFam" id="3.30.200.20:FF:000081">
    <property type="entry name" value="Octicosapeptide/phox/Bem1p domain kinase superfamily protein"/>
    <property type="match status" value="1"/>
</dbReference>
<feature type="region of interest" description="Disordered" evidence="1">
    <location>
        <begin position="476"/>
        <end position="505"/>
    </location>
</feature>
<dbReference type="Gene3D" id="3.30.200.20">
    <property type="entry name" value="Phosphorylase Kinase, domain 1"/>
    <property type="match status" value="1"/>
</dbReference>
<evidence type="ECO:0000313" key="3">
    <source>
        <dbReference type="RefSeq" id="XP_018817251.1"/>
    </source>
</evidence>
<feature type="region of interest" description="Disordered" evidence="1">
    <location>
        <begin position="390"/>
        <end position="410"/>
    </location>
</feature>
<dbReference type="PROSITE" id="PS00107">
    <property type="entry name" value="PROTEIN_KINASE_ATP"/>
    <property type="match status" value="1"/>
</dbReference>
<dbReference type="GeneID" id="108988446"/>
<dbReference type="CDD" id="cd06410">
    <property type="entry name" value="PB1_UP2"/>
    <property type="match status" value="1"/>
</dbReference>
<evidence type="ECO:0000313" key="2">
    <source>
        <dbReference type="Proteomes" id="UP000235220"/>
    </source>
</evidence>
<dbReference type="PROSITE" id="PS50011">
    <property type="entry name" value="PROTEIN_KINASE_DOM"/>
    <property type="match status" value="1"/>
</dbReference>
<accession>A0A2I4ECX8</accession>
<reference evidence="3" key="1">
    <citation type="submission" date="2025-08" db="UniProtKB">
        <authorList>
            <consortium name="RefSeq"/>
        </authorList>
    </citation>
    <scope>IDENTIFICATION</scope>
    <source>
        <tissue evidence="3">Leaves</tissue>
    </source>
</reference>
<dbReference type="SUPFAM" id="SSF56112">
    <property type="entry name" value="Protein kinase-like (PK-like)"/>
    <property type="match status" value="1"/>
</dbReference>
<dbReference type="FunCoup" id="A0A2I4ECX8">
    <property type="interactions" value="97"/>
</dbReference>
<keyword evidence="2" id="KW-1185">Reference proteome</keyword>
<evidence type="ECO:0000256" key="1">
    <source>
        <dbReference type="SAM" id="MobiDB-lite"/>
    </source>
</evidence>
<dbReference type="OrthoDB" id="4062651at2759"/>
<proteinExistence type="predicted"/>
<sequence length="1031" mass="115994">MTREAPSTSGQQSYKEAGYVLPSDRTTTERKENNICVQTGEEFSTKFLRDRTALRRLPLISEVEQHQPKRVGFNLNKNHQLAYEDLGATVGLQRIDSECSSEFFEFVTGTEYGAEAENKTYTDKINRYHWEYGAIGQVPGNFPDKSKPDQVTPAIIAPPLRVVGSNHSYHPHGPEISEASFSGKMKILCSFGGRILPRPSDGKLRYVGGETRIISIRKNVTWVDLMKKTSAICNQLHTIKYQLPGEDLDALISVCSDEDLHHMIEEYQELERIEGSHRLRIFLVSLNEPESPSSKEGKATQTSDADYQYIVAINGTVDPSSRKSSSGQSLPSQNSQFGNTTDYSPTLHRDSPTSPYNLEIRDCSPSSSNLAGMFPKPASQYLTALQIPSKSFNQSPPISPGQRRDPNNSNLQIYVDRPCADGNQIINLFVKEKLPCDNPYYIENLYYPDSLAYYNNLSHRPTLMNYQQPNEYLVQTGHDNKSHNRHFHDRSPRKDSEYSPSYDQSEMNYEKRTLGEIEFHSDKFPPFPDAPMGLWPGFNDTDVSHSKIMQVFSDSQLQEHGERSNCYLSLSPLSAVREKSFSLEIPNSPLQCEERIDEKPQIAEYENQPTSETPEDCKKISELDQDQKDSEGNVEVTSCDNATEFKKFPDLNYLPSVCLSLKELQNLRGRIHVSPVISSKCSSESRREHSLDFQADETVPEFSIKSQTSNKDKQCATTETLSIQAASDGYPGILHVASWGLDDQESMDQRYKSTTSTVFCREAPLYNSDPLDYSDHMVDIVGHGRPSYDEAKFGDVIGVQSQPSYCRPDNKKLESVIIIEDITDSTRPGTPLSSKVFSCTENEANDDFLSPRQTEAENTSLNSECEGVKGNHRDIDDSITDATIAEMEAGIYGLQIISNADLEELKELGSGTFGTVYHGKWRGTDVAIKRIRKSCFQGNSSEQERLIKDFWREARILSTLHHPNVVAFYGVVPDGPEGTLATVTEFMANGSLRNVLLRKDRLEILACQELNATHLSLGVLEEPFHGWHQNY</sequence>
<dbReference type="Pfam" id="PF07714">
    <property type="entry name" value="PK_Tyr_Ser-Thr"/>
    <property type="match status" value="1"/>
</dbReference>
<dbReference type="InterPro" id="IPR000270">
    <property type="entry name" value="PB1_dom"/>
</dbReference>
<organism evidence="2 3">
    <name type="scientific">Juglans regia</name>
    <name type="common">English walnut</name>
    <dbReference type="NCBI Taxonomy" id="51240"/>
    <lineage>
        <taxon>Eukaryota</taxon>
        <taxon>Viridiplantae</taxon>
        <taxon>Streptophyta</taxon>
        <taxon>Embryophyta</taxon>
        <taxon>Tracheophyta</taxon>
        <taxon>Spermatophyta</taxon>
        <taxon>Magnoliopsida</taxon>
        <taxon>eudicotyledons</taxon>
        <taxon>Gunneridae</taxon>
        <taxon>Pentapetalae</taxon>
        <taxon>rosids</taxon>
        <taxon>fabids</taxon>
        <taxon>Fagales</taxon>
        <taxon>Juglandaceae</taxon>
        <taxon>Juglans</taxon>
    </lineage>
</organism>
<feature type="compositionally biased region" description="Polar residues" evidence="1">
    <location>
        <begin position="1"/>
        <end position="14"/>
    </location>
</feature>
<name>A0A2I4ECX8_JUGRE</name>
<feature type="region of interest" description="Disordered" evidence="1">
    <location>
        <begin position="1"/>
        <end position="26"/>
    </location>
</feature>
<gene>
    <name evidence="3" type="primary">LOC108988446</name>
</gene>
<dbReference type="GO" id="GO:0004672">
    <property type="term" value="F:protein kinase activity"/>
    <property type="evidence" value="ECO:0007669"/>
    <property type="project" value="InterPro"/>
</dbReference>
<dbReference type="InterPro" id="IPR001245">
    <property type="entry name" value="Ser-Thr/Tyr_kinase_cat_dom"/>
</dbReference>
<protein>
    <submittedName>
        <fullName evidence="3">Uncharacterized protein LOC108988446 isoform X3</fullName>
    </submittedName>
</protein>
<dbReference type="InterPro" id="IPR017441">
    <property type="entry name" value="Protein_kinase_ATP_BS"/>
</dbReference>
<feature type="compositionally biased region" description="Low complexity" evidence="1">
    <location>
        <begin position="322"/>
        <end position="336"/>
    </location>
</feature>
<dbReference type="InterPro" id="IPR000719">
    <property type="entry name" value="Prot_kinase_dom"/>
</dbReference>
<dbReference type="RefSeq" id="XP_018817251.1">
    <property type="nucleotide sequence ID" value="XM_018961706.2"/>
</dbReference>
<dbReference type="SUPFAM" id="SSF54277">
    <property type="entry name" value="CAD &amp; PB1 domains"/>
    <property type="match status" value="1"/>
</dbReference>
<dbReference type="InterPro" id="IPR011009">
    <property type="entry name" value="Kinase-like_dom_sf"/>
</dbReference>
<dbReference type="AlphaFoldDB" id="A0A2I4ECX8"/>
<dbReference type="PANTHER" id="PTHR31066">
    <property type="entry name" value="OS05G0427100 PROTEIN-RELATED"/>
    <property type="match status" value="1"/>
</dbReference>
<dbReference type="GO" id="GO:0005524">
    <property type="term" value="F:ATP binding"/>
    <property type="evidence" value="ECO:0007669"/>
    <property type="project" value="UniProtKB-UniRule"/>
</dbReference>
<dbReference type="SMART" id="SM00666">
    <property type="entry name" value="PB1"/>
    <property type="match status" value="1"/>
</dbReference>
<dbReference type="Pfam" id="PF00564">
    <property type="entry name" value="PB1"/>
    <property type="match status" value="1"/>
</dbReference>
<dbReference type="Proteomes" id="UP000235220">
    <property type="component" value="Chromosome 7"/>
</dbReference>